<dbReference type="AlphaFoldDB" id="A0A9Q8SEX8"/>
<evidence type="ECO:0000256" key="1">
    <source>
        <dbReference type="SAM" id="Phobius"/>
    </source>
</evidence>
<keyword evidence="3" id="KW-1185">Reference proteome</keyword>
<dbReference type="Proteomes" id="UP000830671">
    <property type="component" value="Chromosome 10"/>
</dbReference>
<dbReference type="GeneID" id="73351161"/>
<evidence type="ECO:0000313" key="2">
    <source>
        <dbReference type="EMBL" id="UQC75730.1"/>
    </source>
</evidence>
<dbReference type="RefSeq" id="XP_049137375.1">
    <property type="nucleotide sequence ID" value="XM_049296151.1"/>
</dbReference>
<accession>A0A9Q8SEX8</accession>
<feature type="transmembrane region" description="Helical" evidence="1">
    <location>
        <begin position="84"/>
        <end position="101"/>
    </location>
</feature>
<protein>
    <submittedName>
        <fullName evidence="2">Uncharacterized protein</fullName>
    </submittedName>
</protein>
<keyword evidence="1" id="KW-0472">Membrane</keyword>
<organism evidence="2 3">
    <name type="scientific">Colletotrichum lupini</name>
    <dbReference type="NCBI Taxonomy" id="145971"/>
    <lineage>
        <taxon>Eukaryota</taxon>
        <taxon>Fungi</taxon>
        <taxon>Dikarya</taxon>
        <taxon>Ascomycota</taxon>
        <taxon>Pezizomycotina</taxon>
        <taxon>Sordariomycetes</taxon>
        <taxon>Hypocreomycetidae</taxon>
        <taxon>Glomerellales</taxon>
        <taxon>Glomerellaceae</taxon>
        <taxon>Colletotrichum</taxon>
        <taxon>Colletotrichum acutatum species complex</taxon>
    </lineage>
</organism>
<dbReference type="KEGG" id="clup:CLUP02_17238"/>
<keyword evidence="1" id="KW-0812">Transmembrane</keyword>
<gene>
    <name evidence="2" type="ORF">CLUP02_17238</name>
</gene>
<sequence length="118" mass="12683">MELAIDSSTVDVARRAQDGGHLIGFLKPMPPALADAHSLALDSVMGWTSEAGSYQPGEGCLVRSAPNSATAPVPFNPGHHNHRVFGLICVIMIVICLMLFMDHREEDNVSKAGRKMSL</sequence>
<proteinExistence type="predicted"/>
<name>A0A9Q8SEX8_9PEZI</name>
<keyword evidence="1" id="KW-1133">Transmembrane helix</keyword>
<evidence type="ECO:0000313" key="3">
    <source>
        <dbReference type="Proteomes" id="UP000830671"/>
    </source>
</evidence>
<reference evidence="2" key="1">
    <citation type="journal article" date="2021" name="Mol. Plant Microbe Interact.">
        <title>Complete Genome Sequence of the Plant-Pathogenic Fungus Colletotrichum lupini.</title>
        <authorList>
            <person name="Baroncelli R."/>
            <person name="Pensec F."/>
            <person name="Da Lio D."/>
            <person name="Boufleur T."/>
            <person name="Vicente I."/>
            <person name="Sarrocco S."/>
            <person name="Picot A."/>
            <person name="Baraldi E."/>
            <person name="Sukno S."/>
            <person name="Thon M."/>
            <person name="Le Floch G."/>
        </authorList>
    </citation>
    <scope>NUCLEOTIDE SEQUENCE</scope>
    <source>
        <strain evidence="2">IMI 504893</strain>
    </source>
</reference>
<dbReference type="EMBL" id="CP019472">
    <property type="protein sequence ID" value="UQC75730.1"/>
    <property type="molecule type" value="Genomic_DNA"/>
</dbReference>